<name>A0ABD2HSK5_9BILA</name>
<dbReference type="Proteomes" id="UP001620626">
    <property type="component" value="Unassembled WGS sequence"/>
</dbReference>
<accession>A0ABD2HSK5</accession>
<dbReference type="AlphaFoldDB" id="A0ABD2HSK5"/>
<organism evidence="2 3">
    <name type="scientific">Heterodera trifolii</name>
    <dbReference type="NCBI Taxonomy" id="157864"/>
    <lineage>
        <taxon>Eukaryota</taxon>
        <taxon>Metazoa</taxon>
        <taxon>Ecdysozoa</taxon>
        <taxon>Nematoda</taxon>
        <taxon>Chromadorea</taxon>
        <taxon>Rhabditida</taxon>
        <taxon>Tylenchina</taxon>
        <taxon>Tylenchomorpha</taxon>
        <taxon>Tylenchoidea</taxon>
        <taxon>Heteroderidae</taxon>
        <taxon>Heteroderinae</taxon>
        <taxon>Heterodera</taxon>
    </lineage>
</organism>
<dbReference type="EMBL" id="JBICBT010001360">
    <property type="protein sequence ID" value="KAL3071314.1"/>
    <property type="molecule type" value="Genomic_DNA"/>
</dbReference>
<gene>
    <name evidence="2" type="ORF">niasHT_033914</name>
</gene>
<sequence>MVPNSRRCPSICCPLLISTLSPTHRLAHQSPLPSHQQSPEHCGPAHPPLPGHFSPLWPLVPFRCLWPAFH</sequence>
<protein>
    <submittedName>
        <fullName evidence="2">Uncharacterized protein</fullName>
    </submittedName>
</protein>
<reference evidence="2 3" key="1">
    <citation type="submission" date="2024-10" db="EMBL/GenBank/DDBJ databases">
        <authorList>
            <person name="Kim D."/>
        </authorList>
    </citation>
    <scope>NUCLEOTIDE SEQUENCE [LARGE SCALE GENOMIC DNA]</scope>
    <source>
        <strain evidence="2">BH-2024</strain>
    </source>
</reference>
<comment type="caution">
    <text evidence="2">The sequence shown here is derived from an EMBL/GenBank/DDBJ whole genome shotgun (WGS) entry which is preliminary data.</text>
</comment>
<feature type="region of interest" description="Disordered" evidence="1">
    <location>
        <begin position="26"/>
        <end position="47"/>
    </location>
</feature>
<evidence type="ECO:0000256" key="1">
    <source>
        <dbReference type="SAM" id="MobiDB-lite"/>
    </source>
</evidence>
<keyword evidence="3" id="KW-1185">Reference proteome</keyword>
<evidence type="ECO:0000313" key="2">
    <source>
        <dbReference type="EMBL" id="KAL3071314.1"/>
    </source>
</evidence>
<proteinExistence type="predicted"/>
<evidence type="ECO:0000313" key="3">
    <source>
        <dbReference type="Proteomes" id="UP001620626"/>
    </source>
</evidence>